<evidence type="ECO:0000313" key="2">
    <source>
        <dbReference type="EMBL" id="CAC5433007.1"/>
    </source>
</evidence>
<evidence type="ECO:0000256" key="1">
    <source>
        <dbReference type="SAM" id="MobiDB-lite"/>
    </source>
</evidence>
<feature type="compositionally biased region" description="Acidic residues" evidence="1">
    <location>
        <begin position="106"/>
        <end position="116"/>
    </location>
</feature>
<organism evidence="2 3">
    <name type="scientific">Leishmania donovani</name>
    <dbReference type="NCBI Taxonomy" id="5661"/>
    <lineage>
        <taxon>Eukaryota</taxon>
        <taxon>Discoba</taxon>
        <taxon>Euglenozoa</taxon>
        <taxon>Kinetoplastea</taxon>
        <taxon>Metakinetoplastina</taxon>
        <taxon>Trypanosomatida</taxon>
        <taxon>Trypanosomatidae</taxon>
        <taxon>Leishmaniinae</taxon>
        <taxon>Leishmania</taxon>
    </lineage>
</organism>
<accession>A0A6J8FJG0</accession>
<feature type="compositionally biased region" description="Low complexity" evidence="1">
    <location>
        <begin position="393"/>
        <end position="405"/>
    </location>
</feature>
<dbReference type="VEuPathDB" id="TriTrypDB:LdBPK_322490.1"/>
<dbReference type="VEuPathDB" id="TriTrypDB:LDHU3_32.3150"/>
<feature type="region of interest" description="Disordered" evidence="1">
    <location>
        <begin position="282"/>
        <end position="328"/>
    </location>
</feature>
<proteinExistence type="predicted"/>
<feature type="region of interest" description="Disordered" evidence="1">
    <location>
        <begin position="98"/>
        <end position="153"/>
    </location>
</feature>
<feature type="compositionally biased region" description="Low complexity" evidence="1">
    <location>
        <begin position="420"/>
        <end position="435"/>
    </location>
</feature>
<gene>
    <name evidence="2" type="ORF">LDHU3_32.3150</name>
</gene>
<dbReference type="VEuPathDB" id="TriTrypDB:LdCL_320030700"/>
<sequence>MIPRYDGLVPAIRGPASVCAVASANATPSSTTMRTAAATAVTRYVICPVETVGRENAHLNAAAEHERRLFAFLPSVDCATPPRELRVSSHYFEDSLDASVAGSDAESGEDLDEDEESHTTARRGNPREDSAHGSNSGSRKRRRARRREPMRLEYDGFLTPSATEATKCVRLVSTPASEYSHLTCVLLQLPTTWREQDIDEGEGHGRTACLSSSSTSKPLITSIPLRRPILQLWGERNTAAAGPNDGSLFSGSSAASISAAWGSDTPLRISTKDWKTMDAAEADLHKPTNWSDDDGGDVSDEGRGKSSKGADDTISARARKREREEATNVAVRSFLAGAKEALRQQGAVGTADGFAQPQPAVRRDNAAPVSARVETSAPVKAAAKRAAVTVPLSSDSSGSRVRPSVATPAVPPTRILTTNSAGPLPSSGAAPPDGSASLDSLACTVVAGMQSTEARRMATLMELQKRILKQLPEFAAMSQKIKSTATKQEAVAWFQTSQQALRVWLVEHGHTINSDGTVTFGDV</sequence>
<feature type="compositionally biased region" description="Basic and acidic residues" evidence="1">
    <location>
        <begin position="300"/>
        <end position="311"/>
    </location>
</feature>
<reference evidence="2" key="1">
    <citation type="submission" date="2020-06" db="EMBL/GenBank/DDBJ databases">
        <authorList>
            <person name="Camacho E."/>
            <person name="Gonzalez-de la Fuente S."/>
            <person name="Rastrojo A."/>
            <person name="Peiro-Pastor R."/>
            <person name="Solana JC."/>
            <person name="Tabera L."/>
            <person name="Gamarro F."/>
            <person name="Carrasco-Ramiro F."/>
            <person name="Requena JM."/>
            <person name="Aguado B."/>
        </authorList>
    </citation>
    <scope>NUCLEOTIDE SEQUENCE</scope>
</reference>
<dbReference type="EMBL" id="LR812652">
    <property type="protein sequence ID" value="CAC5433007.1"/>
    <property type="molecule type" value="Genomic_DNA"/>
</dbReference>
<feature type="region of interest" description="Disordered" evidence="1">
    <location>
        <begin position="393"/>
        <end position="435"/>
    </location>
</feature>
<protein>
    <submittedName>
        <fullName evidence="2">Hypothetical_protein_conserved</fullName>
    </submittedName>
</protein>
<dbReference type="AlphaFoldDB" id="A0A6J8FJG0"/>
<name>A0A6J8FJG0_LEIDO</name>
<dbReference type="Proteomes" id="UP000601710">
    <property type="component" value="Chromosome 32"/>
</dbReference>
<evidence type="ECO:0000313" key="3">
    <source>
        <dbReference type="Proteomes" id="UP000601710"/>
    </source>
</evidence>